<evidence type="ECO:0000259" key="2">
    <source>
        <dbReference type="Pfam" id="PF01261"/>
    </source>
</evidence>
<protein>
    <submittedName>
        <fullName evidence="3">HYI isomerase</fullName>
    </submittedName>
</protein>
<feature type="non-terminal residue" evidence="3">
    <location>
        <position position="176"/>
    </location>
</feature>
<gene>
    <name evidence="3" type="primary">Hyi</name>
    <name evidence="3" type="ORF">GTO96_0008534</name>
</gene>
<sequence>MAPLKFCANISWLFCELPSFTQRLHAAAAAGFRAVEAAWPYDTEVSELQEAKEQAGVEVVLLNTPPGDTKNGDLGLGAVPGRQQEFRDGLDLAVKYAKALNCSRLFKQANSDSTMTVAEFRKKVFDSLLAEYVAVPLAKQGRPSQTAVPDRLTERHFPATYEDKKYKPDCVVCSNR</sequence>
<dbReference type="InterPro" id="IPR036237">
    <property type="entry name" value="Xyl_isomerase-like_sf"/>
</dbReference>
<dbReference type="PANTHER" id="PTHR43489:SF6">
    <property type="entry name" value="HYDROXYPYRUVATE ISOMERASE-RELATED"/>
    <property type="match status" value="1"/>
</dbReference>
<accession>A0A8X7X3Y0</accession>
<comment type="caution">
    <text evidence="3">The sequence shown here is derived from an EMBL/GenBank/DDBJ whole genome shotgun (WGS) entry which is preliminary data.</text>
</comment>
<keyword evidence="1 3" id="KW-0413">Isomerase</keyword>
<keyword evidence="4" id="KW-1185">Reference proteome</keyword>
<dbReference type="GO" id="GO:0046487">
    <property type="term" value="P:glyoxylate metabolic process"/>
    <property type="evidence" value="ECO:0007669"/>
    <property type="project" value="TreeGrafter"/>
</dbReference>
<dbReference type="InterPro" id="IPR050417">
    <property type="entry name" value="Sugar_Epim/Isomerase"/>
</dbReference>
<dbReference type="PANTHER" id="PTHR43489">
    <property type="entry name" value="ISOMERASE"/>
    <property type="match status" value="1"/>
</dbReference>
<reference evidence="3 4" key="1">
    <citation type="journal article" date="2021" name="Cell">
        <title>Tracing the genetic footprints of vertebrate landing in non-teleost ray-finned fishes.</title>
        <authorList>
            <person name="Bi X."/>
            <person name="Wang K."/>
            <person name="Yang L."/>
            <person name="Pan H."/>
            <person name="Jiang H."/>
            <person name="Wei Q."/>
            <person name="Fang M."/>
            <person name="Yu H."/>
            <person name="Zhu C."/>
            <person name="Cai Y."/>
            <person name="He Y."/>
            <person name="Gan X."/>
            <person name="Zeng H."/>
            <person name="Yu D."/>
            <person name="Zhu Y."/>
            <person name="Jiang H."/>
            <person name="Qiu Q."/>
            <person name="Yang H."/>
            <person name="Zhang Y.E."/>
            <person name="Wang W."/>
            <person name="Zhu M."/>
            <person name="He S."/>
            <person name="Zhang G."/>
        </authorList>
    </citation>
    <scope>NUCLEOTIDE SEQUENCE [LARGE SCALE GENOMIC DNA]</scope>
    <source>
        <strain evidence="3">Bchr_013</strain>
    </source>
</reference>
<dbReference type="SUPFAM" id="SSF51658">
    <property type="entry name" value="Xylose isomerase-like"/>
    <property type="match status" value="1"/>
</dbReference>
<name>A0A8X7X3Y0_POLSE</name>
<evidence type="ECO:0000313" key="3">
    <source>
        <dbReference type="EMBL" id="KAG2461407.1"/>
    </source>
</evidence>
<dbReference type="InterPro" id="IPR013022">
    <property type="entry name" value="Xyl_isomerase-like_TIM-brl"/>
</dbReference>
<dbReference type="Gene3D" id="3.20.20.150">
    <property type="entry name" value="Divalent-metal-dependent TIM barrel enzymes"/>
    <property type="match status" value="1"/>
</dbReference>
<dbReference type="Proteomes" id="UP000886611">
    <property type="component" value="Unassembled WGS sequence"/>
</dbReference>
<organism evidence="3 4">
    <name type="scientific">Polypterus senegalus</name>
    <name type="common">Senegal bichir</name>
    <dbReference type="NCBI Taxonomy" id="55291"/>
    <lineage>
        <taxon>Eukaryota</taxon>
        <taxon>Metazoa</taxon>
        <taxon>Chordata</taxon>
        <taxon>Craniata</taxon>
        <taxon>Vertebrata</taxon>
        <taxon>Euteleostomi</taxon>
        <taxon>Actinopterygii</taxon>
        <taxon>Polypteriformes</taxon>
        <taxon>Polypteridae</taxon>
        <taxon>Polypterus</taxon>
    </lineage>
</organism>
<dbReference type="Pfam" id="PF01261">
    <property type="entry name" value="AP_endonuc_2"/>
    <property type="match status" value="1"/>
</dbReference>
<proteinExistence type="predicted"/>
<dbReference type="AlphaFoldDB" id="A0A8X7X3Y0"/>
<evidence type="ECO:0000313" key="4">
    <source>
        <dbReference type="Proteomes" id="UP000886611"/>
    </source>
</evidence>
<feature type="non-terminal residue" evidence="3">
    <location>
        <position position="1"/>
    </location>
</feature>
<evidence type="ECO:0000256" key="1">
    <source>
        <dbReference type="ARBA" id="ARBA00023235"/>
    </source>
</evidence>
<dbReference type="GO" id="GO:0008903">
    <property type="term" value="F:hydroxypyruvate isomerase activity"/>
    <property type="evidence" value="ECO:0007669"/>
    <property type="project" value="TreeGrafter"/>
</dbReference>
<feature type="domain" description="Xylose isomerase-like TIM barrel" evidence="2">
    <location>
        <begin position="25"/>
        <end position="126"/>
    </location>
</feature>
<dbReference type="EMBL" id="JAATIS010004524">
    <property type="protein sequence ID" value="KAG2461407.1"/>
    <property type="molecule type" value="Genomic_DNA"/>
</dbReference>